<organism evidence="1 2">
    <name type="scientific">Ensete ventricosum</name>
    <name type="common">Abyssinian banana</name>
    <name type="synonym">Musa ensete</name>
    <dbReference type="NCBI Taxonomy" id="4639"/>
    <lineage>
        <taxon>Eukaryota</taxon>
        <taxon>Viridiplantae</taxon>
        <taxon>Streptophyta</taxon>
        <taxon>Embryophyta</taxon>
        <taxon>Tracheophyta</taxon>
        <taxon>Spermatophyta</taxon>
        <taxon>Magnoliopsida</taxon>
        <taxon>Liliopsida</taxon>
        <taxon>Zingiberales</taxon>
        <taxon>Musaceae</taxon>
        <taxon>Ensete</taxon>
    </lineage>
</organism>
<sequence>MTGTVVKHKRGKILADLAQPGNEVLVARGGQGGVSIRLTLFFRSCHVAEVSRHISLLEMQEHKRKRLMALTTNVMRDESDKVRTNE</sequence>
<evidence type="ECO:0000313" key="1">
    <source>
        <dbReference type="EMBL" id="RRT44361.1"/>
    </source>
</evidence>
<reference evidence="1 2" key="1">
    <citation type="journal article" date="2014" name="Agronomy (Basel)">
        <title>A Draft Genome Sequence for Ensete ventricosum, the Drought-Tolerant Tree Against Hunger.</title>
        <authorList>
            <person name="Harrison J."/>
            <person name="Moore K.A."/>
            <person name="Paszkiewicz K."/>
            <person name="Jones T."/>
            <person name="Grant M."/>
            <person name="Ambacheew D."/>
            <person name="Muzemil S."/>
            <person name="Studholme D.J."/>
        </authorList>
    </citation>
    <scope>NUCLEOTIDE SEQUENCE [LARGE SCALE GENOMIC DNA]</scope>
</reference>
<dbReference type="EMBL" id="AMZH03016508">
    <property type="protein sequence ID" value="RRT44361.1"/>
    <property type="molecule type" value="Genomic_DNA"/>
</dbReference>
<comment type="caution">
    <text evidence="1">The sequence shown here is derived from an EMBL/GenBank/DDBJ whole genome shotgun (WGS) entry which is preliminary data.</text>
</comment>
<dbReference type="AlphaFoldDB" id="A0A426XYH0"/>
<dbReference type="Proteomes" id="UP000287651">
    <property type="component" value="Unassembled WGS sequence"/>
</dbReference>
<protein>
    <submittedName>
        <fullName evidence="1">Uncharacterized protein</fullName>
    </submittedName>
</protein>
<gene>
    <name evidence="1" type="ORF">B296_00040781</name>
</gene>
<name>A0A426XYH0_ENSVE</name>
<accession>A0A426XYH0</accession>
<dbReference type="InterPro" id="IPR036726">
    <property type="entry name" value="GTP1_OBG_dom_sf"/>
</dbReference>
<proteinExistence type="predicted"/>
<dbReference type="Gene3D" id="2.70.210.12">
    <property type="entry name" value="GTP1/OBG domain"/>
    <property type="match status" value="1"/>
</dbReference>
<dbReference type="SUPFAM" id="SSF82051">
    <property type="entry name" value="Obg GTP-binding protein N-terminal domain"/>
    <property type="match status" value="1"/>
</dbReference>
<evidence type="ECO:0000313" key="2">
    <source>
        <dbReference type="Proteomes" id="UP000287651"/>
    </source>
</evidence>